<accession>A0ABS5ITT9</accession>
<gene>
    <name evidence="1" type="ORF">KE274_16385</name>
</gene>
<protein>
    <submittedName>
        <fullName evidence="1">Uncharacterized protein</fullName>
    </submittedName>
</protein>
<comment type="caution">
    <text evidence="1">The sequence shown here is derived from an EMBL/GenBank/DDBJ whole genome shotgun (WGS) entry which is preliminary data.</text>
</comment>
<dbReference type="RefSeq" id="WP_211545610.1">
    <property type="nucleotide sequence ID" value="NZ_JAGTUK010000020.1"/>
</dbReference>
<dbReference type="InterPro" id="IPR008966">
    <property type="entry name" value="Adhesion_dom_sf"/>
</dbReference>
<reference evidence="1 2" key="1">
    <citation type="submission" date="2021-04" db="EMBL/GenBank/DDBJ databases">
        <title>Whole genome analysis of root endophytic bacterium Microbacterium paraoxydans ku-mp colonizing RP-bio226 rice variety.</title>
        <authorList>
            <person name="Ulaganathan K."/>
            <person name="Latha B."/>
        </authorList>
    </citation>
    <scope>NUCLEOTIDE SEQUENCE [LARGE SCALE GENOMIC DNA]</scope>
    <source>
        <strain evidence="2">ku-mp</strain>
    </source>
</reference>
<dbReference type="SUPFAM" id="SSF49401">
    <property type="entry name" value="Bacterial adhesins"/>
    <property type="match status" value="1"/>
</dbReference>
<dbReference type="EMBL" id="JAGTUK010000020">
    <property type="protein sequence ID" value="MBS0025677.1"/>
    <property type="molecule type" value="Genomic_DNA"/>
</dbReference>
<feature type="non-terminal residue" evidence="1">
    <location>
        <position position="1"/>
    </location>
</feature>
<sequence length="116" mass="12846">MFYTTKPYATNININFSGFIKPGSCEVDLDRSFLQLDNVDYLTLKSGNALLSINKFIVNVHNCYLLANTILRPAIQIDGEGFYAGTKFFFQSSDSSARGIGALLYQGDDAPQYEAP</sequence>
<dbReference type="Proteomes" id="UP000678243">
    <property type="component" value="Unassembled WGS sequence"/>
</dbReference>
<feature type="non-terminal residue" evidence="1">
    <location>
        <position position="116"/>
    </location>
</feature>
<evidence type="ECO:0000313" key="1">
    <source>
        <dbReference type="EMBL" id="MBS0025677.1"/>
    </source>
</evidence>
<organism evidence="1 2">
    <name type="scientific">Microbacterium paraoxydans</name>
    <dbReference type="NCBI Taxonomy" id="199592"/>
    <lineage>
        <taxon>Bacteria</taxon>
        <taxon>Bacillati</taxon>
        <taxon>Actinomycetota</taxon>
        <taxon>Actinomycetes</taxon>
        <taxon>Micrococcales</taxon>
        <taxon>Microbacteriaceae</taxon>
        <taxon>Microbacterium</taxon>
    </lineage>
</organism>
<name>A0ABS5ITT9_9MICO</name>
<evidence type="ECO:0000313" key="2">
    <source>
        <dbReference type="Proteomes" id="UP000678243"/>
    </source>
</evidence>
<keyword evidence="2" id="KW-1185">Reference proteome</keyword>
<proteinExistence type="predicted"/>